<keyword evidence="3" id="KW-1185">Reference proteome</keyword>
<dbReference type="RefSeq" id="WP_194696593.1">
    <property type="nucleotide sequence ID" value="NZ_JADKPO010000014.1"/>
</dbReference>
<dbReference type="Gene3D" id="3.90.1200.10">
    <property type="match status" value="1"/>
</dbReference>
<accession>A0A930VPI1</accession>
<protein>
    <submittedName>
        <fullName evidence="2">Phosphotransferase</fullName>
    </submittedName>
</protein>
<dbReference type="AlphaFoldDB" id="A0A930VPI1"/>
<reference evidence="2" key="1">
    <citation type="submission" date="2020-11" db="EMBL/GenBank/DDBJ databases">
        <title>Nocardioides cynanchi sp. nov., isolated from soil of rhizosphere of Cynanchum wilfordii.</title>
        <authorList>
            <person name="Lee J.-S."/>
            <person name="Suh M.K."/>
            <person name="Kim J.-S."/>
        </authorList>
    </citation>
    <scope>NUCLEOTIDE SEQUENCE</scope>
    <source>
        <strain evidence="2">KCTC 19276</strain>
    </source>
</reference>
<name>A0A930VPI1_9ACTN</name>
<gene>
    <name evidence="2" type="ORF">ISU10_11760</name>
</gene>
<sequence length="325" mass="34941">MDRAALETALERTSVNDDGRSGATLERVTLADGSRVVVKRFDPKIDLVMLITGDDHGREVRMVRRGVLDGLPPTVRHAALGGWYDEDAGVLVMRDLGDAVLDWESVVTPEQARTAMTATAELHSAYLGAAPAGLTPLDVHLGIFEPRRIQPYAGDAIIDFALRGWELWAEIAPGEVGERVLELALDTSPIAAACARFPATFVHGDLATVNMAFEPDRPGCLTLIDWGMATAGPGALDVGELLARCAHLFAVDGPEDLVQLYCEAAGPAYDDDAMRLGLLAGLARLGWNKALDIADHPDPAVRERERAALPWWLRQAELALGTGLV</sequence>
<evidence type="ECO:0000313" key="3">
    <source>
        <dbReference type="Proteomes" id="UP000660668"/>
    </source>
</evidence>
<organism evidence="2 3">
    <name type="scientific">Nocardioides agariphilus</name>
    <dbReference type="NCBI Taxonomy" id="433664"/>
    <lineage>
        <taxon>Bacteria</taxon>
        <taxon>Bacillati</taxon>
        <taxon>Actinomycetota</taxon>
        <taxon>Actinomycetes</taxon>
        <taxon>Propionibacteriales</taxon>
        <taxon>Nocardioidaceae</taxon>
        <taxon>Nocardioides</taxon>
    </lineage>
</organism>
<dbReference type="SUPFAM" id="SSF56112">
    <property type="entry name" value="Protein kinase-like (PK-like)"/>
    <property type="match status" value="1"/>
</dbReference>
<comment type="caution">
    <text evidence="2">The sequence shown here is derived from an EMBL/GenBank/DDBJ whole genome shotgun (WGS) entry which is preliminary data.</text>
</comment>
<dbReference type="InterPro" id="IPR002575">
    <property type="entry name" value="Aminoglycoside_PTrfase"/>
</dbReference>
<evidence type="ECO:0000259" key="1">
    <source>
        <dbReference type="Pfam" id="PF01636"/>
    </source>
</evidence>
<feature type="domain" description="Aminoglycoside phosphotransferase" evidence="1">
    <location>
        <begin position="83"/>
        <end position="270"/>
    </location>
</feature>
<dbReference type="InterPro" id="IPR011009">
    <property type="entry name" value="Kinase-like_dom_sf"/>
</dbReference>
<dbReference type="Proteomes" id="UP000660668">
    <property type="component" value="Unassembled WGS sequence"/>
</dbReference>
<dbReference type="Pfam" id="PF01636">
    <property type="entry name" value="APH"/>
    <property type="match status" value="1"/>
</dbReference>
<proteinExistence type="predicted"/>
<evidence type="ECO:0000313" key="2">
    <source>
        <dbReference type="EMBL" id="MBF4768441.1"/>
    </source>
</evidence>
<dbReference type="EMBL" id="JADKPO010000014">
    <property type="protein sequence ID" value="MBF4768441.1"/>
    <property type="molecule type" value="Genomic_DNA"/>
</dbReference>